<protein>
    <submittedName>
        <fullName evidence="3">Uncharacterized protein</fullName>
    </submittedName>
</protein>
<reference evidence="3" key="1">
    <citation type="submission" date="2023-10" db="EMBL/GenBank/DDBJ databases">
        <title>Genome assemblies of two species of porcelain crab, Petrolisthes cinctipes and Petrolisthes manimaculis (Anomura: Porcellanidae).</title>
        <authorList>
            <person name="Angst P."/>
        </authorList>
    </citation>
    <scope>NUCLEOTIDE SEQUENCE</scope>
    <source>
        <strain evidence="3">PB745_01</strain>
        <tissue evidence="3">Gill</tissue>
    </source>
</reference>
<evidence type="ECO:0000313" key="4">
    <source>
        <dbReference type="Proteomes" id="UP001286313"/>
    </source>
</evidence>
<evidence type="ECO:0000256" key="1">
    <source>
        <dbReference type="SAM" id="MobiDB-lite"/>
    </source>
</evidence>
<dbReference type="Proteomes" id="UP001286313">
    <property type="component" value="Unassembled WGS sequence"/>
</dbReference>
<proteinExistence type="predicted"/>
<feature type="compositionally biased region" description="Low complexity" evidence="1">
    <location>
        <begin position="152"/>
        <end position="261"/>
    </location>
</feature>
<sequence length="286" mass="29384">MASSSLLILFSCLASLEQLEGLVLRTSCSYNGDTYQDGDVIEGPINCYTAECVGTTVQLVKDAACAPCTKMTRARFEVEDDLVPNIRQDIMARGKQCTANGEKKWGGHRLDKVVEDCIWIICNGDTGLYALEMNPFAACKCPTTTTEVTTTAAETTAAETTAAETTAAETTAAETTAAETTAAETTAAETTAAETTAAETTAAETTAADTTAAETTAADTTAAETTAADTTAAETTAADTTAAETTAAETTAADTTAADTTIIDSCETETTPPPEDSCDDTTSATP</sequence>
<feature type="signal peptide" evidence="2">
    <location>
        <begin position="1"/>
        <end position="21"/>
    </location>
</feature>
<feature type="chain" id="PRO_5042187687" evidence="2">
    <location>
        <begin position="22"/>
        <end position="286"/>
    </location>
</feature>
<dbReference type="EMBL" id="JAWQEG010002104">
    <property type="protein sequence ID" value="KAK3874414.1"/>
    <property type="molecule type" value="Genomic_DNA"/>
</dbReference>
<evidence type="ECO:0000313" key="3">
    <source>
        <dbReference type="EMBL" id="KAK3874414.1"/>
    </source>
</evidence>
<name>A0AAE1FIS7_PETCI</name>
<accession>A0AAE1FIS7</accession>
<dbReference type="AlphaFoldDB" id="A0AAE1FIS7"/>
<comment type="caution">
    <text evidence="3">The sequence shown here is derived from an EMBL/GenBank/DDBJ whole genome shotgun (WGS) entry which is preliminary data.</text>
</comment>
<keyword evidence="2" id="KW-0732">Signal</keyword>
<keyword evidence="4" id="KW-1185">Reference proteome</keyword>
<feature type="region of interest" description="Disordered" evidence="1">
    <location>
        <begin position="152"/>
        <end position="286"/>
    </location>
</feature>
<gene>
    <name evidence="3" type="ORF">Pcinc_020643</name>
</gene>
<organism evidence="3 4">
    <name type="scientific">Petrolisthes cinctipes</name>
    <name type="common">Flat porcelain crab</name>
    <dbReference type="NCBI Taxonomy" id="88211"/>
    <lineage>
        <taxon>Eukaryota</taxon>
        <taxon>Metazoa</taxon>
        <taxon>Ecdysozoa</taxon>
        <taxon>Arthropoda</taxon>
        <taxon>Crustacea</taxon>
        <taxon>Multicrustacea</taxon>
        <taxon>Malacostraca</taxon>
        <taxon>Eumalacostraca</taxon>
        <taxon>Eucarida</taxon>
        <taxon>Decapoda</taxon>
        <taxon>Pleocyemata</taxon>
        <taxon>Anomura</taxon>
        <taxon>Galatheoidea</taxon>
        <taxon>Porcellanidae</taxon>
        <taxon>Petrolisthes</taxon>
    </lineage>
</organism>
<evidence type="ECO:0000256" key="2">
    <source>
        <dbReference type="SAM" id="SignalP"/>
    </source>
</evidence>